<accession>A0A517VAN7</accession>
<dbReference type="Pfam" id="PF20589">
    <property type="entry name" value="DUF6790"/>
    <property type="match status" value="1"/>
</dbReference>
<dbReference type="InterPro" id="IPR046740">
    <property type="entry name" value="DUF6790"/>
</dbReference>
<name>A0A517VAN7_9PLAN</name>
<evidence type="ECO:0008006" key="5">
    <source>
        <dbReference type="Google" id="ProtNLM"/>
    </source>
</evidence>
<evidence type="ECO:0000256" key="2">
    <source>
        <dbReference type="SAM" id="Phobius"/>
    </source>
</evidence>
<feature type="transmembrane region" description="Helical" evidence="2">
    <location>
        <begin position="143"/>
        <end position="161"/>
    </location>
</feature>
<feature type="compositionally biased region" description="Basic and acidic residues" evidence="1">
    <location>
        <begin position="180"/>
        <end position="189"/>
    </location>
</feature>
<sequence length="189" mass="20666">MSTAIRLVMENFTLSFLVLGLLVSGISLGKQKRPRNAAVIIEALFAYFLLFSVGCSFFYNFIMHSFFGETAARYIGWEQSPFQFEVGTASLGYAVVGFLAFRGSFGMRAAAVVGPSMFLLGAAGGHIYQMITAHNFAPGNAGIIFYTDILIPIIGFVLLGMQCRYPKSAQSLPKHGTSSEIERKFQNSD</sequence>
<proteinExistence type="predicted"/>
<protein>
    <recommendedName>
        <fullName evidence="5">DoxX</fullName>
    </recommendedName>
</protein>
<feature type="transmembrane region" description="Helical" evidence="2">
    <location>
        <begin position="41"/>
        <end position="62"/>
    </location>
</feature>
<evidence type="ECO:0000313" key="3">
    <source>
        <dbReference type="EMBL" id="QDT90071.1"/>
    </source>
</evidence>
<keyword evidence="2" id="KW-1133">Transmembrane helix</keyword>
<feature type="transmembrane region" description="Helical" evidence="2">
    <location>
        <begin position="108"/>
        <end position="131"/>
    </location>
</feature>
<dbReference type="RefSeq" id="WP_145225769.1">
    <property type="nucleotide sequence ID" value="NZ_CP036343.1"/>
</dbReference>
<dbReference type="EMBL" id="CP036343">
    <property type="protein sequence ID" value="QDT90071.1"/>
    <property type="molecule type" value="Genomic_DNA"/>
</dbReference>
<evidence type="ECO:0000256" key="1">
    <source>
        <dbReference type="SAM" id="MobiDB-lite"/>
    </source>
</evidence>
<keyword evidence="2" id="KW-0472">Membrane</keyword>
<dbReference type="Proteomes" id="UP000316855">
    <property type="component" value="Chromosome"/>
</dbReference>
<organism evidence="3 4">
    <name type="scientific">Gimesia algae</name>
    <dbReference type="NCBI Taxonomy" id="2527971"/>
    <lineage>
        <taxon>Bacteria</taxon>
        <taxon>Pseudomonadati</taxon>
        <taxon>Planctomycetota</taxon>
        <taxon>Planctomycetia</taxon>
        <taxon>Planctomycetales</taxon>
        <taxon>Planctomycetaceae</taxon>
        <taxon>Gimesia</taxon>
    </lineage>
</organism>
<reference evidence="3 4" key="1">
    <citation type="submission" date="2019-02" db="EMBL/GenBank/DDBJ databases">
        <title>Deep-cultivation of Planctomycetes and their phenomic and genomic characterization uncovers novel biology.</title>
        <authorList>
            <person name="Wiegand S."/>
            <person name="Jogler M."/>
            <person name="Boedeker C."/>
            <person name="Pinto D."/>
            <person name="Vollmers J."/>
            <person name="Rivas-Marin E."/>
            <person name="Kohn T."/>
            <person name="Peeters S.H."/>
            <person name="Heuer A."/>
            <person name="Rast P."/>
            <person name="Oberbeckmann S."/>
            <person name="Bunk B."/>
            <person name="Jeske O."/>
            <person name="Meyerdierks A."/>
            <person name="Storesund J.E."/>
            <person name="Kallscheuer N."/>
            <person name="Luecker S."/>
            <person name="Lage O.M."/>
            <person name="Pohl T."/>
            <person name="Merkel B.J."/>
            <person name="Hornburger P."/>
            <person name="Mueller R.-W."/>
            <person name="Bruemmer F."/>
            <person name="Labrenz M."/>
            <person name="Spormann A.M."/>
            <person name="Op den Camp H."/>
            <person name="Overmann J."/>
            <person name="Amann R."/>
            <person name="Jetten M.S.M."/>
            <person name="Mascher T."/>
            <person name="Medema M.H."/>
            <person name="Devos D.P."/>
            <person name="Kaster A.-K."/>
            <person name="Ovreas L."/>
            <person name="Rohde M."/>
            <person name="Galperin M.Y."/>
            <person name="Jogler C."/>
        </authorList>
    </citation>
    <scope>NUCLEOTIDE SEQUENCE [LARGE SCALE GENOMIC DNA]</scope>
    <source>
        <strain evidence="3 4">Pan161</strain>
    </source>
</reference>
<feature type="transmembrane region" description="Helical" evidence="2">
    <location>
        <begin position="12"/>
        <end position="29"/>
    </location>
</feature>
<keyword evidence="2" id="KW-0812">Transmembrane</keyword>
<evidence type="ECO:0000313" key="4">
    <source>
        <dbReference type="Proteomes" id="UP000316855"/>
    </source>
</evidence>
<gene>
    <name evidence="3" type="ORF">Pan161_17160</name>
</gene>
<dbReference type="OrthoDB" id="281633at2"/>
<dbReference type="KEGG" id="gax:Pan161_17160"/>
<keyword evidence="4" id="KW-1185">Reference proteome</keyword>
<feature type="region of interest" description="Disordered" evidence="1">
    <location>
        <begin position="169"/>
        <end position="189"/>
    </location>
</feature>
<feature type="compositionally biased region" description="Polar residues" evidence="1">
    <location>
        <begin position="169"/>
        <end position="179"/>
    </location>
</feature>
<dbReference type="AlphaFoldDB" id="A0A517VAN7"/>